<organism evidence="2 3">
    <name type="scientific">Danaus chrysippus</name>
    <name type="common">African queen</name>
    <dbReference type="NCBI Taxonomy" id="151541"/>
    <lineage>
        <taxon>Eukaryota</taxon>
        <taxon>Metazoa</taxon>
        <taxon>Ecdysozoa</taxon>
        <taxon>Arthropoda</taxon>
        <taxon>Hexapoda</taxon>
        <taxon>Insecta</taxon>
        <taxon>Pterygota</taxon>
        <taxon>Neoptera</taxon>
        <taxon>Endopterygota</taxon>
        <taxon>Lepidoptera</taxon>
        <taxon>Glossata</taxon>
        <taxon>Ditrysia</taxon>
        <taxon>Papilionoidea</taxon>
        <taxon>Nymphalidae</taxon>
        <taxon>Danainae</taxon>
        <taxon>Danaini</taxon>
        <taxon>Danaina</taxon>
        <taxon>Danaus</taxon>
        <taxon>Anosia</taxon>
    </lineage>
</organism>
<gene>
    <name evidence="2" type="ORF">DCHRY22_LOCUS11276</name>
</gene>
<proteinExistence type="predicted"/>
<dbReference type="AlphaFoldDB" id="A0A8J2W7R3"/>
<accession>A0A8J2W7R3</accession>
<reference evidence="2" key="1">
    <citation type="submission" date="2021-09" db="EMBL/GenBank/DDBJ databases">
        <authorList>
            <person name="Martin H S."/>
        </authorList>
    </citation>
    <scope>NUCLEOTIDE SEQUENCE</scope>
</reference>
<dbReference type="EMBL" id="CAKASE010000074">
    <property type="protein sequence ID" value="CAG9575355.1"/>
    <property type="molecule type" value="Genomic_DNA"/>
</dbReference>
<feature type="compositionally biased region" description="Pro residues" evidence="1">
    <location>
        <begin position="11"/>
        <end position="22"/>
    </location>
</feature>
<sequence length="154" mass="17398">MARWLLDALNPGPPGPPRPSQVPPVRSSSRRTVNDSPVLCTGVIRSVKVSTDKRDWRRRPLAAAEPAIWEGRKPQPPQRSASRLRTKISALARSEHVNATLKALALDSKPVTPPTRTRPHRYVFRTRFRSQPPRPYPTRSIARLQSCDSLFLVR</sequence>
<evidence type="ECO:0000313" key="2">
    <source>
        <dbReference type="EMBL" id="CAG9575355.1"/>
    </source>
</evidence>
<evidence type="ECO:0000256" key="1">
    <source>
        <dbReference type="SAM" id="MobiDB-lite"/>
    </source>
</evidence>
<evidence type="ECO:0000313" key="3">
    <source>
        <dbReference type="Proteomes" id="UP000789524"/>
    </source>
</evidence>
<feature type="region of interest" description="Disordered" evidence="1">
    <location>
        <begin position="1"/>
        <end position="37"/>
    </location>
</feature>
<protein>
    <submittedName>
        <fullName evidence="2">(African queen) hypothetical protein</fullName>
    </submittedName>
</protein>
<name>A0A8J2W7R3_9NEOP</name>
<comment type="caution">
    <text evidence="2">The sequence shown here is derived from an EMBL/GenBank/DDBJ whole genome shotgun (WGS) entry which is preliminary data.</text>
</comment>
<dbReference type="Proteomes" id="UP000789524">
    <property type="component" value="Unassembled WGS sequence"/>
</dbReference>
<keyword evidence="3" id="KW-1185">Reference proteome</keyword>